<keyword evidence="7" id="KW-0676">Redox-active center</keyword>
<dbReference type="Proteomes" id="UP000179807">
    <property type="component" value="Unassembled WGS sequence"/>
</dbReference>
<dbReference type="SUPFAM" id="SSF52833">
    <property type="entry name" value="Thioredoxin-like"/>
    <property type="match status" value="1"/>
</dbReference>
<keyword evidence="6" id="KW-0413">Isomerase</keyword>
<dbReference type="VEuPathDB" id="TrichDB:TRFO_18059"/>
<keyword evidence="8" id="KW-0472">Membrane</keyword>
<evidence type="ECO:0000256" key="2">
    <source>
        <dbReference type="ARBA" id="ARBA00004319"/>
    </source>
</evidence>
<dbReference type="InterPro" id="IPR036249">
    <property type="entry name" value="Thioredoxin-like_sf"/>
</dbReference>
<dbReference type="Gene3D" id="3.40.30.10">
    <property type="entry name" value="Glutaredoxin"/>
    <property type="match status" value="1"/>
</dbReference>
<dbReference type="RefSeq" id="XP_068365388.1">
    <property type="nucleotide sequence ID" value="XM_068499950.1"/>
</dbReference>
<accession>A0A1J4KR26</accession>
<dbReference type="PANTHER" id="PTHR18929:SF132">
    <property type="entry name" value="PROTEIN DISULFIDE-ISOMERASE A3"/>
    <property type="match status" value="1"/>
</dbReference>
<organism evidence="9 10">
    <name type="scientific">Tritrichomonas foetus</name>
    <dbReference type="NCBI Taxonomy" id="1144522"/>
    <lineage>
        <taxon>Eukaryota</taxon>
        <taxon>Metamonada</taxon>
        <taxon>Parabasalia</taxon>
        <taxon>Tritrichomonadida</taxon>
        <taxon>Tritrichomonadidae</taxon>
        <taxon>Tritrichomonas</taxon>
    </lineage>
</organism>
<dbReference type="OrthoDB" id="427280at2759"/>
<comment type="catalytic activity">
    <reaction evidence="1">
        <text>Catalyzes the rearrangement of -S-S- bonds in proteins.</text>
        <dbReference type="EC" id="5.3.4.1"/>
    </reaction>
</comment>
<dbReference type="GO" id="GO:0003756">
    <property type="term" value="F:protein disulfide isomerase activity"/>
    <property type="evidence" value="ECO:0007669"/>
    <property type="project" value="UniProtKB-EC"/>
</dbReference>
<protein>
    <recommendedName>
        <fullName evidence="4">protein disulfide-isomerase</fullName>
        <ecNumber evidence="4">5.3.4.1</ecNumber>
    </recommendedName>
</protein>
<dbReference type="GO" id="GO:0005788">
    <property type="term" value="C:endoplasmic reticulum lumen"/>
    <property type="evidence" value="ECO:0007669"/>
    <property type="project" value="UniProtKB-SubCell"/>
</dbReference>
<sequence length="570" mass="64174">MAEIDAKKKKFHQSKKVNISAVKVYKPIFVSLIKMLLSFFFSIAFSVYIPFSLTETLSIETANDEILHKLIEENPIVIALSCSQKDAYILASFSNAESLFPEAKFVAVFPLSLRNFLNQSVPSDPYFAIIKNGVPTAVVGQIDDESTLLYMIDLHLYGTRPVLNSQSELIAALGESPITLMSSYKQFDNTFSLAKEVMPTVGPVNVISLAPSVISDINMKPNECAIYRKVDNALEPFDCSKNTFLNISKTTFDFATIDKLRNSQKLAVLFHSPEIKPEHTELVFVLGSHFRDFNFFFLKDEKTKEFVNAFYERQFCNGLNFGIVDVKNNFIYEVNDYITDELKNATEFDAQIWLNSIAQLINALNLGQVPKTPKSEPIPKPSDLPIKKIVGLNYFDFVLETNMDVLVLFVKPRSNECAEMFTEFRKVAEDSIANNNTNLKFAFMDATVNQIDGGLYPIPGQPSILLYPAANKSFPRLMIGKKAADIQLLMRLFATNSFKLSKEEKLGGMSDFFAAVEYAKLAKPKMNQEQIEVLDDTIKKVAEAYILHINNEKKSTGEAENSFTTVNKEL</sequence>
<evidence type="ECO:0000256" key="4">
    <source>
        <dbReference type="ARBA" id="ARBA00012723"/>
    </source>
</evidence>
<evidence type="ECO:0000313" key="10">
    <source>
        <dbReference type="Proteomes" id="UP000179807"/>
    </source>
</evidence>
<dbReference type="GeneID" id="94834654"/>
<comment type="similarity">
    <text evidence="3">Belongs to the protein disulfide isomerase family.</text>
</comment>
<evidence type="ECO:0000313" key="9">
    <source>
        <dbReference type="EMBL" id="OHT12252.1"/>
    </source>
</evidence>
<name>A0A1J4KR26_9EUKA</name>
<keyword evidence="8" id="KW-0812">Transmembrane</keyword>
<feature type="transmembrane region" description="Helical" evidence="8">
    <location>
        <begin position="28"/>
        <end position="51"/>
    </location>
</feature>
<evidence type="ECO:0000256" key="1">
    <source>
        <dbReference type="ARBA" id="ARBA00001182"/>
    </source>
</evidence>
<dbReference type="PANTHER" id="PTHR18929">
    <property type="entry name" value="PROTEIN DISULFIDE ISOMERASE"/>
    <property type="match status" value="1"/>
</dbReference>
<dbReference type="AlphaFoldDB" id="A0A1J4KR26"/>
<dbReference type="EMBL" id="MLAK01000568">
    <property type="protein sequence ID" value="OHT12252.1"/>
    <property type="molecule type" value="Genomic_DNA"/>
</dbReference>
<evidence type="ECO:0000256" key="8">
    <source>
        <dbReference type="SAM" id="Phobius"/>
    </source>
</evidence>
<keyword evidence="10" id="KW-1185">Reference proteome</keyword>
<dbReference type="EC" id="5.3.4.1" evidence="4"/>
<comment type="caution">
    <text evidence="9">The sequence shown here is derived from an EMBL/GenBank/DDBJ whole genome shotgun (WGS) entry which is preliminary data.</text>
</comment>
<evidence type="ECO:0000256" key="6">
    <source>
        <dbReference type="ARBA" id="ARBA00023235"/>
    </source>
</evidence>
<evidence type="ECO:0000256" key="7">
    <source>
        <dbReference type="ARBA" id="ARBA00023284"/>
    </source>
</evidence>
<dbReference type="GO" id="GO:0034976">
    <property type="term" value="P:response to endoplasmic reticulum stress"/>
    <property type="evidence" value="ECO:0007669"/>
    <property type="project" value="TreeGrafter"/>
</dbReference>
<gene>
    <name evidence="9" type="ORF">TRFO_18059</name>
</gene>
<proteinExistence type="inferred from homology"/>
<evidence type="ECO:0000256" key="5">
    <source>
        <dbReference type="ARBA" id="ARBA00022824"/>
    </source>
</evidence>
<keyword evidence="8" id="KW-1133">Transmembrane helix</keyword>
<keyword evidence="5" id="KW-0256">Endoplasmic reticulum</keyword>
<evidence type="ECO:0000256" key="3">
    <source>
        <dbReference type="ARBA" id="ARBA00006347"/>
    </source>
</evidence>
<dbReference type="GO" id="GO:0006457">
    <property type="term" value="P:protein folding"/>
    <property type="evidence" value="ECO:0007669"/>
    <property type="project" value="TreeGrafter"/>
</dbReference>
<comment type="subcellular location">
    <subcellularLocation>
        <location evidence="2">Endoplasmic reticulum lumen</location>
    </subcellularLocation>
</comment>
<reference evidence="9" key="1">
    <citation type="submission" date="2016-10" db="EMBL/GenBank/DDBJ databases">
        <authorList>
            <person name="Benchimol M."/>
            <person name="Almeida L.G."/>
            <person name="Vasconcelos A.T."/>
            <person name="Perreira-Neves A."/>
            <person name="Rosa I.A."/>
            <person name="Tasca T."/>
            <person name="Bogo M.R."/>
            <person name="de Souza W."/>
        </authorList>
    </citation>
    <scope>NUCLEOTIDE SEQUENCE [LARGE SCALE GENOMIC DNA]</scope>
    <source>
        <strain evidence="9">K</strain>
    </source>
</reference>